<gene>
    <name evidence="1" type="ORF">WCD58_03090</name>
</gene>
<dbReference type="Proteomes" id="UP001369736">
    <property type="component" value="Unassembled WGS sequence"/>
</dbReference>
<dbReference type="RefSeq" id="WP_337699365.1">
    <property type="nucleotide sequence ID" value="NZ_JBBEGM010000001.1"/>
</dbReference>
<protein>
    <submittedName>
        <fullName evidence="1">Uncharacterized protein</fullName>
    </submittedName>
</protein>
<evidence type="ECO:0000313" key="2">
    <source>
        <dbReference type="Proteomes" id="UP001369736"/>
    </source>
</evidence>
<name>A0ABU8M0I6_9PSEU</name>
<proteinExistence type="predicted"/>
<sequence>MNQPTYSLAEALAEATDIVREEHAMTMQRTPFEATDTHDAIGYVITMIDRHGEILDYFATGLRASDGAGYVDDQGGDPNVTLCLSHRHIEVALGHLRDVFDHLTAAQNNLGHLGRTEKD</sequence>
<keyword evidence="2" id="KW-1185">Reference proteome</keyword>
<organism evidence="1 2">
    <name type="scientific">Actinomycetospora flava</name>
    <dbReference type="NCBI Taxonomy" id="3129232"/>
    <lineage>
        <taxon>Bacteria</taxon>
        <taxon>Bacillati</taxon>
        <taxon>Actinomycetota</taxon>
        <taxon>Actinomycetes</taxon>
        <taxon>Pseudonocardiales</taxon>
        <taxon>Pseudonocardiaceae</taxon>
        <taxon>Actinomycetospora</taxon>
    </lineage>
</organism>
<accession>A0ABU8M0I6</accession>
<evidence type="ECO:0000313" key="1">
    <source>
        <dbReference type="EMBL" id="MEJ2860122.1"/>
    </source>
</evidence>
<comment type="caution">
    <text evidence="1">The sequence shown here is derived from an EMBL/GenBank/DDBJ whole genome shotgun (WGS) entry which is preliminary data.</text>
</comment>
<dbReference type="EMBL" id="JBBEGM010000001">
    <property type="protein sequence ID" value="MEJ2860122.1"/>
    <property type="molecule type" value="Genomic_DNA"/>
</dbReference>
<reference evidence="1 2" key="1">
    <citation type="submission" date="2024-03" db="EMBL/GenBank/DDBJ databases">
        <title>Actinomycetospora sp. OC33-EN07, a novel actinomycete isolated from wild orchid (Aerides multiflora).</title>
        <authorList>
            <person name="Suriyachadkun C."/>
        </authorList>
    </citation>
    <scope>NUCLEOTIDE SEQUENCE [LARGE SCALE GENOMIC DNA]</scope>
    <source>
        <strain evidence="1 2">OC33-EN07</strain>
    </source>
</reference>